<protein>
    <submittedName>
        <fullName evidence="3">Uncharacterized protein</fullName>
    </submittedName>
</protein>
<dbReference type="AlphaFoldDB" id="A0A6A4K1N9"/>
<evidence type="ECO:0000313" key="4">
    <source>
        <dbReference type="Proteomes" id="UP000466442"/>
    </source>
</evidence>
<evidence type="ECO:0000256" key="2">
    <source>
        <dbReference type="SAM" id="Phobius"/>
    </source>
</evidence>
<keyword evidence="2" id="KW-0812">Transmembrane</keyword>
<dbReference type="EMBL" id="WIXP02000007">
    <property type="protein sequence ID" value="KAF6207979.1"/>
    <property type="molecule type" value="Genomic_DNA"/>
</dbReference>
<keyword evidence="4" id="KW-1185">Reference proteome</keyword>
<sequence>MKNMKKIVLKENDGVGAETSTSMQFVSFIQENVCNNIGCLVVALVGAVLTIFIMNYWMKKLDDTQETDQTEHTAKNKEGAADEDKKESSEDEGSEEDLPWLLQKAPSKTSLSDVIKNKLANEKQSECSGSDKSQESVKMMKKGHGCGDSHVTTGVRVITADADDYLYMDDDDPDN</sequence>
<accession>A0A6A4K1N9</accession>
<comment type="caution">
    <text evidence="3">The sequence shown here is derived from an EMBL/GenBank/DDBJ whole genome shotgun (WGS) entry which is preliminary data.</text>
</comment>
<gene>
    <name evidence="3" type="ORF">GE061_016428</name>
</gene>
<feature type="compositionally biased region" description="Acidic residues" evidence="1">
    <location>
        <begin position="89"/>
        <end position="98"/>
    </location>
</feature>
<evidence type="ECO:0000256" key="1">
    <source>
        <dbReference type="SAM" id="MobiDB-lite"/>
    </source>
</evidence>
<name>A0A6A4K1N9_APOLU</name>
<keyword evidence="2" id="KW-0472">Membrane</keyword>
<organism evidence="3 4">
    <name type="scientific">Apolygus lucorum</name>
    <name type="common">Small green plant bug</name>
    <name type="synonym">Lygocoris lucorum</name>
    <dbReference type="NCBI Taxonomy" id="248454"/>
    <lineage>
        <taxon>Eukaryota</taxon>
        <taxon>Metazoa</taxon>
        <taxon>Ecdysozoa</taxon>
        <taxon>Arthropoda</taxon>
        <taxon>Hexapoda</taxon>
        <taxon>Insecta</taxon>
        <taxon>Pterygota</taxon>
        <taxon>Neoptera</taxon>
        <taxon>Paraneoptera</taxon>
        <taxon>Hemiptera</taxon>
        <taxon>Heteroptera</taxon>
        <taxon>Panheteroptera</taxon>
        <taxon>Cimicomorpha</taxon>
        <taxon>Miridae</taxon>
        <taxon>Mirini</taxon>
        <taxon>Apolygus</taxon>
    </lineage>
</organism>
<dbReference type="Proteomes" id="UP000466442">
    <property type="component" value="Unassembled WGS sequence"/>
</dbReference>
<feature type="compositionally biased region" description="Basic and acidic residues" evidence="1">
    <location>
        <begin position="68"/>
        <end position="88"/>
    </location>
</feature>
<feature type="transmembrane region" description="Helical" evidence="2">
    <location>
        <begin position="37"/>
        <end position="58"/>
    </location>
</feature>
<evidence type="ECO:0000313" key="3">
    <source>
        <dbReference type="EMBL" id="KAF6207979.1"/>
    </source>
</evidence>
<keyword evidence="2" id="KW-1133">Transmembrane helix</keyword>
<proteinExistence type="predicted"/>
<feature type="region of interest" description="Disordered" evidence="1">
    <location>
        <begin position="68"/>
        <end position="151"/>
    </location>
</feature>
<feature type="compositionally biased region" description="Basic and acidic residues" evidence="1">
    <location>
        <begin position="115"/>
        <end position="125"/>
    </location>
</feature>
<reference evidence="3" key="1">
    <citation type="journal article" date="2021" name="Mol. Ecol. Resour.">
        <title>Apolygus lucorum genome provides insights into omnivorousness and mesophyll feeding.</title>
        <authorList>
            <person name="Liu Y."/>
            <person name="Liu H."/>
            <person name="Wang H."/>
            <person name="Huang T."/>
            <person name="Liu B."/>
            <person name="Yang B."/>
            <person name="Yin L."/>
            <person name="Li B."/>
            <person name="Zhang Y."/>
            <person name="Zhang S."/>
            <person name="Jiang F."/>
            <person name="Zhang X."/>
            <person name="Ren Y."/>
            <person name="Wang B."/>
            <person name="Wang S."/>
            <person name="Lu Y."/>
            <person name="Wu K."/>
            <person name="Fan W."/>
            <person name="Wang G."/>
        </authorList>
    </citation>
    <scope>NUCLEOTIDE SEQUENCE</scope>
    <source>
        <strain evidence="3">12Hb</strain>
    </source>
</reference>